<dbReference type="EMBL" id="JANPWB010000003">
    <property type="protein sequence ID" value="KAJ1198324.1"/>
    <property type="molecule type" value="Genomic_DNA"/>
</dbReference>
<evidence type="ECO:0000256" key="1">
    <source>
        <dbReference type="SAM" id="MobiDB-lite"/>
    </source>
</evidence>
<accession>A0AAV7VDZ7</accession>
<dbReference type="AlphaFoldDB" id="A0AAV7VDZ7"/>
<name>A0AAV7VDZ7_PLEWA</name>
<protein>
    <submittedName>
        <fullName evidence="2">Uncharacterized protein</fullName>
    </submittedName>
</protein>
<dbReference type="Proteomes" id="UP001066276">
    <property type="component" value="Chromosome 2_1"/>
</dbReference>
<reference evidence="2" key="1">
    <citation type="journal article" date="2022" name="bioRxiv">
        <title>Sequencing and chromosome-scale assembly of the giantPleurodeles waltlgenome.</title>
        <authorList>
            <person name="Brown T."/>
            <person name="Elewa A."/>
            <person name="Iarovenko S."/>
            <person name="Subramanian E."/>
            <person name="Araus A.J."/>
            <person name="Petzold A."/>
            <person name="Susuki M."/>
            <person name="Suzuki K.-i.T."/>
            <person name="Hayashi T."/>
            <person name="Toyoda A."/>
            <person name="Oliveira C."/>
            <person name="Osipova E."/>
            <person name="Leigh N.D."/>
            <person name="Simon A."/>
            <person name="Yun M.H."/>
        </authorList>
    </citation>
    <scope>NUCLEOTIDE SEQUENCE</scope>
    <source>
        <strain evidence="2">20211129_DDA</strain>
        <tissue evidence="2">Liver</tissue>
    </source>
</reference>
<keyword evidence="3" id="KW-1185">Reference proteome</keyword>
<gene>
    <name evidence="2" type="ORF">NDU88_002166</name>
</gene>
<organism evidence="2 3">
    <name type="scientific">Pleurodeles waltl</name>
    <name type="common">Iberian ribbed newt</name>
    <dbReference type="NCBI Taxonomy" id="8319"/>
    <lineage>
        <taxon>Eukaryota</taxon>
        <taxon>Metazoa</taxon>
        <taxon>Chordata</taxon>
        <taxon>Craniata</taxon>
        <taxon>Vertebrata</taxon>
        <taxon>Euteleostomi</taxon>
        <taxon>Amphibia</taxon>
        <taxon>Batrachia</taxon>
        <taxon>Caudata</taxon>
        <taxon>Salamandroidea</taxon>
        <taxon>Salamandridae</taxon>
        <taxon>Pleurodelinae</taxon>
        <taxon>Pleurodeles</taxon>
    </lineage>
</organism>
<comment type="caution">
    <text evidence="2">The sequence shown here is derived from an EMBL/GenBank/DDBJ whole genome shotgun (WGS) entry which is preliminary data.</text>
</comment>
<feature type="region of interest" description="Disordered" evidence="1">
    <location>
        <begin position="61"/>
        <end position="98"/>
    </location>
</feature>
<evidence type="ECO:0000313" key="3">
    <source>
        <dbReference type="Proteomes" id="UP001066276"/>
    </source>
</evidence>
<evidence type="ECO:0000313" key="2">
    <source>
        <dbReference type="EMBL" id="KAJ1198324.1"/>
    </source>
</evidence>
<proteinExistence type="predicted"/>
<sequence>MSEWEMPEESVLLNDQEDLLLAEDIVHTLDASVAQSVKQALVLQPIARHLKRYTLTVPPFGNPMSLSSTNPETVPPMPGPEWPQFASMDRLSQSQSPF</sequence>